<dbReference type="EMBL" id="MT142029">
    <property type="protein sequence ID" value="QJA73460.1"/>
    <property type="molecule type" value="Genomic_DNA"/>
</dbReference>
<evidence type="ECO:0000313" key="1">
    <source>
        <dbReference type="EMBL" id="QJA73460.1"/>
    </source>
</evidence>
<organism evidence="1">
    <name type="scientific">viral metagenome</name>
    <dbReference type="NCBI Taxonomy" id="1070528"/>
    <lineage>
        <taxon>unclassified sequences</taxon>
        <taxon>metagenomes</taxon>
        <taxon>organismal metagenomes</taxon>
    </lineage>
</organism>
<dbReference type="AlphaFoldDB" id="A0A6M3JU73"/>
<protein>
    <submittedName>
        <fullName evidence="1">Uncharacterized protein</fullName>
    </submittedName>
</protein>
<accession>A0A6M3JU73</accession>
<sequence>MKMLSYVEAGNIVTKEMEALVRHAYIEHKYTCESVPRLTLGMGMNARWYNTIIDWLILNYPNEYQMETSDEECTN</sequence>
<proteinExistence type="predicted"/>
<name>A0A6M3JU73_9ZZZZ</name>
<gene>
    <name evidence="1" type="ORF">MM415A02339_0002</name>
</gene>
<reference evidence="1" key="1">
    <citation type="submission" date="2020-03" db="EMBL/GenBank/DDBJ databases">
        <title>The deep terrestrial virosphere.</title>
        <authorList>
            <person name="Holmfeldt K."/>
            <person name="Nilsson E."/>
            <person name="Simone D."/>
            <person name="Lopez-Fernandez M."/>
            <person name="Wu X."/>
            <person name="de Brujin I."/>
            <person name="Lundin D."/>
            <person name="Andersson A."/>
            <person name="Bertilsson S."/>
            <person name="Dopson M."/>
        </authorList>
    </citation>
    <scope>NUCLEOTIDE SEQUENCE</scope>
    <source>
        <strain evidence="1">MM415A02339</strain>
    </source>
</reference>